<keyword evidence="8" id="KW-0067">ATP-binding</keyword>
<evidence type="ECO:0000256" key="9">
    <source>
        <dbReference type="SAM" id="MobiDB-lite"/>
    </source>
</evidence>
<keyword evidence="5" id="KW-0150">Chloroplast</keyword>
<keyword evidence="6" id="KW-0934">Plastid</keyword>
<proteinExistence type="inferred from homology"/>
<dbReference type="Proteomes" id="UP001153076">
    <property type="component" value="Unassembled WGS sequence"/>
</dbReference>
<evidence type="ECO:0000256" key="5">
    <source>
        <dbReference type="ARBA" id="ARBA00022528"/>
    </source>
</evidence>
<feature type="domain" description="Ycf2 N-terminal" evidence="11">
    <location>
        <begin position="3"/>
        <end position="49"/>
    </location>
</feature>
<dbReference type="GO" id="GO:0009570">
    <property type="term" value="C:chloroplast stroma"/>
    <property type="evidence" value="ECO:0007669"/>
    <property type="project" value="UniProtKB-SubCell"/>
</dbReference>
<comment type="function">
    <text evidence="1">Probable ATPase of unknown function. Its presence in a non-photosynthetic plant (Epifagus virginiana) and experiments in tobacco indicate that it has an essential function which is probably not related to photosynthesis.</text>
</comment>
<keyword evidence="10" id="KW-1133">Transmembrane helix</keyword>
<evidence type="ECO:0000256" key="7">
    <source>
        <dbReference type="ARBA" id="ARBA00022741"/>
    </source>
</evidence>
<dbReference type="Pfam" id="PF05695">
    <property type="entry name" value="Ycf2"/>
    <property type="match status" value="1"/>
</dbReference>
<dbReference type="OrthoDB" id="903719at2759"/>
<sequence>MVSPNVWEFLYSILFLLLIARYLICTHLIFVLCASTKLQIELEKVKSLVSSIGIEFLLVKGALSDCSKQLEDSLKVRLKGMIGYHTKSHQSNHFREIQDMQVIKVTRCIHLYECMQYNVEEREFLAQFSILMPEKAIDQILVGLMHSDHFSKNELIIIYSQTSCGANSFHFPSHRNPFLLCLDLSPLKGILVMGSIGIGRSYWIKYLAINSCVPFIMVFLKKFLGKKETKSFYDYDSEDEMEDIENGPRSSESDEKLHNNVDVEKDMMYQ</sequence>
<dbReference type="GO" id="GO:0005524">
    <property type="term" value="F:ATP binding"/>
    <property type="evidence" value="ECO:0007669"/>
    <property type="project" value="UniProtKB-KW"/>
</dbReference>
<keyword evidence="10" id="KW-0472">Membrane</keyword>
<name>A0A9Q1GST3_9CARY</name>
<evidence type="ECO:0000259" key="11">
    <source>
        <dbReference type="Pfam" id="PF05695"/>
    </source>
</evidence>
<dbReference type="EMBL" id="JAKOGI010001642">
    <property type="protein sequence ID" value="KAJ8424599.1"/>
    <property type="molecule type" value="Genomic_DNA"/>
</dbReference>
<dbReference type="PANTHER" id="PTHR33078">
    <property type="entry name" value="PROTEIN YCF2-RELATED"/>
    <property type="match status" value="1"/>
</dbReference>
<keyword evidence="13" id="KW-1185">Reference proteome</keyword>
<evidence type="ECO:0000313" key="12">
    <source>
        <dbReference type="EMBL" id="KAJ8424599.1"/>
    </source>
</evidence>
<evidence type="ECO:0000256" key="6">
    <source>
        <dbReference type="ARBA" id="ARBA00022640"/>
    </source>
</evidence>
<evidence type="ECO:0000256" key="4">
    <source>
        <dbReference type="ARBA" id="ARBA00018950"/>
    </source>
</evidence>
<evidence type="ECO:0000256" key="2">
    <source>
        <dbReference type="ARBA" id="ARBA00004470"/>
    </source>
</evidence>
<comment type="caution">
    <text evidence="12">The sequence shown here is derived from an EMBL/GenBank/DDBJ whole genome shotgun (WGS) entry which is preliminary data.</text>
</comment>
<reference evidence="12" key="1">
    <citation type="submission" date="2022-04" db="EMBL/GenBank/DDBJ databases">
        <title>Carnegiea gigantea Genome sequencing and assembly v2.</title>
        <authorList>
            <person name="Copetti D."/>
            <person name="Sanderson M.J."/>
            <person name="Burquez A."/>
            <person name="Wojciechowski M.F."/>
        </authorList>
    </citation>
    <scope>NUCLEOTIDE SEQUENCE</scope>
    <source>
        <strain evidence="12">SGP5-SGP5p</strain>
        <tissue evidence="12">Aerial part</tissue>
    </source>
</reference>
<keyword evidence="7" id="KW-0547">Nucleotide-binding</keyword>
<dbReference type="InterPro" id="IPR056777">
    <property type="entry name" value="Ycf2_N"/>
</dbReference>
<keyword evidence="10" id="KW-0812">Transmembrane</keyword>
<feature type="compositionally biased region" description="Basic and acidic residues" evidence="9">
    <location>
        <begin position="251"/>
        <end position="270"/>
    </location>
</feature>
<protein>
    <recommendedName>
        <fullName evidence="4">Protein Ycf2</fullName>
    </recommendedName>
</protein>
<gene>
    <name evidence="12" type="ORF">Cgig2_006654</name>
</gene>
<evidence type="ECO:0000256" key="1">
    <source>
        <dbReference type="ARBA" id="ARBA00002329"/>
    </source>
</evidence>
<feature type="region of interest" description="Disordered" evidence="9">
    <location>
        <begin position="239"/>
        <end position="270"/>
    </location>
</feature>
<dbReference type="AlphaFoldDB" id="A0A9Q1GST3"/>
<evidence type="ECO:0000313" key="13">
    <source>
        <dbReference type="Proteomes" id="UP001153076"/>
    </source>
</evidence>
<evidence type="ECO:0000256" key="3">
    <source>
        <dbReference type="ARBA" id="ARBA00009361"/>
    </source>
</evidence>
<evidence type="ECO:0000256" key="10">
    <source>
        <dbReference type="SAM" id="Phobius"/>
    </source>
</evidence>
<comment type="similarity">
    <text evidence="3">Belongs to the Ycf2 family.</text>
</comment>
<dbReference type="PANTHER" id="PTHR33078:SF92">
    <property type="entry name" value="PROTEIN YCF2"/>
    <property type="match status" value="1"/>
</dbReference>
<organism evidence="12 13">
    <name type="scientific">Carnegiea gigantea</name>
    <dbReference type="NCBI Taxonomy" id="171969"/>
    <lineage>
        <taxon>Eukaryota</taxon>
        <taxon>Viridiplantae</taxon>
        <taxon>Streptophyta</taxon>
        <taxon>Embryophyta</taxon>
        <taxon>Tracheophyta</taxon>
        <taxon>Spermatophyta</taxon>
        <taxon>Magnoliopsida</taxon>
        <taxon>eudicotyledons</taxon>
        <taxon>Gunneridae</taxon>
        <taxon>Pentapetalae</taxon>
        <taxon>Caryophyllales</taxon>
        <taxon>Cactineae</taxon>
        <taxon>Cactaceae</taxon>
        <taxon>Cactoideae</taxon>
        <taxon>Echinocereeae</taxon>
        <taxon>Carnegiea</taxon>
    </lineage>
</organism>
<feature type="transmembrane region" description="Helical" evidence="10">
    <location>
        <begin position="12"/>
        <end position="34"/>
    </location>
</feature>
<accession>A0A9Q1GST3</accession>
<evidence type="ECO:0000256" key="8">
    <source>
        <dbReference type="ARBA" id="ARBA00022840"/>
    </source>
</evidence>
<comment type="subcellular location">
    <subcellularLocation>
        <location evidence="2">Plastid</location>
        <location evidence="2">Chloroplast stroma</location>
    </subcellularLocation>
</comment>